<reference evidence="5" key="1">
    <citation type="submission" date="2016-05" db="EMBL/GenBank/DDBJ databases">
        <authorList>
            <person name="Lavstsen T."/>
            <person name="Jespersen J.S."/>
        </authorList>
    </citation>
    <scope>NUCLEOTIDE SEQUENCE</scope>
    <source>
        <tissue evidence="5">Brain</tissue>
    </source>
</reference>
<sequence length="166" mass="19093">MDDLYQRGLKQRARQKQASPKNQLSVSFIGEQGTDEGALRREFLTEMMRGLELNLFEGVSCKGKTPKYSISYYQENRYRYVQYDAALQCNLACLVFRICGEIIATSLVQGGPAPNFFSTWSYHFLRHGQITNEDVPEANFAPEQILYRHICSGNFSYHVNRPTRCS</sequence>
<comment type="caution">
    <text evidence="3">Lacks conserved residue(s) required for the propagation of feature annotation.</text>
</comment>
<dbReference type="AlphaFoldDB" id="A0A1A8CAI9"/>
<evidence type="ECO:0000256" key="1">
    <source>
        <dbReference type="ARBA" id="ARBA00022679"/>
    </source>
</evidence>
<reference evidence="5" key="2">
    <citation type="submission" date="2016-06" db="EMBL/GenBank/DDBJ databases">
        <title>The genome of a short-lived fish provides insights into sex chromosome evolution and the genetic control of aging.</title>
        <authorList>
            <person name="Reichwald K."/>
            <person name="Felder M."/>
            <person name="Petzold A."/>
            <person name="Koch P."/>
            <person name="Groth M."/>
            <person name="Platzer M."/>
        </authorList>
    </citation>
    <scope>NUCLEOTIDE SEQUENCE</scope>
    <source>
        <tissue evidence="5">Brain</tissue>
    </source>
</reference>
<dbReference type="InterPro" id="IPR000569">
    <property type="entry name" value="HECT_dom"/>
</dbReference>
<organism evidence="5">
    <name type="scientific">Nothobranchius kadleci</name>
    <name type="common">African annual killifish</name>
    <dbReference type="NCBI Taxonomy" id="1051664"/>
    <lineage>
        <taxon>Eukaryota</taxon>
        <taxon>Metazoa</taxon>
        <taxon>Chordata</taxon>
        <taxon>Craniata</taxon>
        <taxon>Vertebrata</taxon>
        <taxon>Euteleostomi</taxon>
        <taxon>Actinopterygii</taxon>
        <taxon>Neopterygii</taxon>
        <taxon>Teleostei</taxon>
        <taxon>Neoteleostei</taxon>
        <taxon>Acanthomorphata</taxon>
        <taxon>Ovalentaria</taxon>
        <taxon>Atherinomorphae</taxon>
        <taxon>Cyprinodontiformes</taxon>
        <taxon>Nothobranchiidae</taxon>
        <taxon>Nothobranchius</taxon>
    </lineage>
</organism>
<dbReference type="InterPro" id="IPR035983">
    <property type="entry name" value="Hect_E3_ubiquitin_ligase"/>
</dbReference>
<name>A0A1A8CAI9_NOTKA</name>
<keyword evidence="1" id="KW-0808">Transferase</keyword>
<dbReference type="Gene3D" id="3.90.1750.10">
    <property type="entry name" value="Hect, E3 ligase catalytic domains"/>
    <property type="match status" value="1"/>
</dbReference>
<gene>
    <name evidence="5" type="primary">ZGC:112970</name>
</gene>
<dbReference type="SUPFAM" id="SSF56204">
    <property type="entry name" value="Hect, E3 ligase catalytic domain"/>
    <property type="match status" value="1"/>
</dbReference>
<evidence type="ECO:0000256" key="3">
    <source>
        <dbReference type="PROSITE-ProRule" id="PRU00104"/>
    </source>
</evidence>
<protein>
    <submittedName>
        <fullName evidence="5">Zgc:112970</fullName>
    </submittedName>
</protein>
<evidence type="ECO:0000256" key="2">
    <source>
        <dbReference type="ARBA" id="ARBA00022786"/>
    </source>
</evidence>
<proteinExistence type="predicted"/>
<evidence type="ECO:0000313" key="5">
    <source>
        <dbReference type="EMBL" id="SBP75796.1"/>
    </source>
</evidence>
<accession>A0A1A8CAI9</accession>
<keyword evidence="2 3" id="KW-0833">Ubl conjugation pathway</keyword>
<evidence type="ECO:0000259" key="4">
    <source>
        <dbReference type="PROSITE" id="PS50237"/>
    </source>
</evidence>
<dbReference type="GO" id="GO:0004842">
    <property type="term" value="F:ubiquitin-protein transferase activity"/>
    <property type="evidence" value="ECO:0007669"/>
    <property type="project" value="InterPro"/>
</dbReference>
<feature type="domain" description="HECT" evidence="4">
    <location>
        <begin position="16"/>
        <end position="51"/>
    </location>
</feature>
<dbReference type="EMBL" id="HADZ01011855">
    <property type="protein sequence ID" value="SBP75796.1"/>
    <property type="molecule type" value="Transcribed_RNA"/>
</dbReference>
<dbReference type="PROSITE" id="PS50237">
    <property type="entry name" value="HECT"/>
    <property type="match status" value="1"/>
</dbReference>